<accession>A0A438IIV1</accession>
<keyword evidence="5" id="KW-0052">Apoplast</keyword>
<dbReference type="PANTHER" id="PTHR23421">
    <property type="entry name" value="BETA-GALACTOSIDASE RELATED"/>
    <property type="match status" value="1"/>
</dbReference>
<evidence type="ECO:0000256" key="3">
    <source>
        <dbReference type="ARBA" id="ARBA00009809"/>
    </source>
</evidence>
<keyword evidence="9" id="KW-0325">Glycoprotein</keyword>
<dbReference type="InterPro" id="IPR008979">
    <property type="entry name" value="Galactose-bd-like_sf"/>
</dbReference>
<feature type="domain" description="SUEL-type lectin" evidence="14">
    <location>
        <begin position="712"/>
        <end position="800"/>
    </location>
</feature>
<dbReference type="InterPro" id="IPR041392">
    <property type="entry name" value="GHD"/>
</dbReference>
<sequence length="803" mass="89967">MVVSGQALIAAVLSLLVSYAAAHGIAKGAKTVTYDGRSLIVNGRRELLFSGSIHYPRSTPEMWPDILQKAKHGGLNLIQTYVFWNIHEPVEGQFNFEGNYDLVKFIKLIGDYGLYATLRIGPFIEAEWNHGGFPYWLREVPDIIFRSYNEPFKYHMEKYSRMIIEMMKEAKLFAPQGGPIILAQIENEYNSIQLAYRELGVQYVQWAGKMAVGLGAGVPWIMCKQKDAPDPVINTCNGRHCGDTFTGPNRPNKPSLWTENWTAQYRVFGDPPSQRAAEDLAFSVARFISKNGTLANYYMYHGGTNFGRTGSSFVTTRYYDEAPLDEYGLQREPKWGHLKDLHSALRLCKKALFTGSPGVEKLGKDKEVRGEEYFLPPHSISILPDCKTVVYNTQRVVAQHNARNFVKSKIANKNLKWEISDYAWFVTSIELSNYDLPMKKDIIPVLQISNLGHAMLAFVNGNFIGSAHGSNVEKNFVFRKPVKFKAGTNYIALLCMTVGLPVMDNSFHVFPSISKAQILMRSAKSMKNSGAYMEHRYAGIHSVQILGLNTGTLDITNNGWGQQVGVNGEHVKAYTQGGSHRVQWTAAKGKGPAMTWYKTYFDMPEGNDPVILRMTSMAKGMAWVNGKNIGRYWLSYLSPLEKPSQSEYHVPRAWLKPSDNLLVIFEETGGNPEEIEIELVNRDTICSIVTEYHPPHVKSWQRHDSKIRAVVDEVKPKGHLKCPNYKVIVKVDFASFGNPLGACGDFEMGNCTAPNSKKVVEQHCMGKTTCEIPMEAGIFDGNSGACSDITKTLAVQVRCGRKV</sequence>
<dbReference type="EMBL" id="QGNW01000106">
    <property type="protein sequence ID" value="RVW96639.1"/>
    <property type="molecule type" value="Genomic_DNA"/>
</dbReference>
<dbReference type="InterPro" id="IPR001944">
    <property type="entry name" value="Glycoside_Hdrlase_35"/>
</dbReference>
<evidence type="ECO:0000313" key="16">
    <source>
        <dbReference type="Proteomes" id="UP000288805"/>
    </source>
</evidence>
<dbReference type="AlphaFoldDB" id="A0A438IIV1"/>
<dbReference type="InterPro" id="IPR031330">
    <property type="entry name" value="Gly_Hdrlase_35_cat"/>
</dbReference>
<evidence type="ECO:0000256" key="8">
    <source>
        <dbReference type="ARBA" id="ARBA00022801"/>
    </source>
</evidence>
<keyword evidence="7 13" id="KW-0732">Signal</keyword>
<evidence type="ECO:0000256" key="10">
    <source>
        <dbReference type="ARBA" id="ARBA00023295"/>
    </source>
</evidence>
<dbReference type="Gene3D" id="2.60.120.740">
    <property type="match status" value="1"/>
</dbReference>
<keyword evidence="8 11" id="KW-0378">Hydrolase</keyword>
<dbReference type="Pfam" id="PF02140">
    <property type="entry name" value="SUEL_Lectin"/>
    <property type="match status" value="1"/>
</dbReference>
<dbReference type="InterPro" id="IPR017853">
    <property type="entry name" value="GH"/>
</dbReference>
<protein>
    <recommendedName>
        <fullName evidence="4 11">Beta-galactosidase</fullName>
        <ecNumber evidence="4 11">3.2.1.23</ecNumber>
    </recommendedName>
</protein>
<gene>
    <name evidence="15" type="primary">BGAL13_1</name>
    <name evidence="15" type="ORF">CK203_020356</name>
</gene>
<evidence type="ECO:0000256" key="1">
    <source>
        <dbReference type="ARBA" id="ARBA00001412"/>
    </source>
</evidence>
<evidence type="ECO:0000256" key="12">
    <source>
        <dbReference type="RuleBase" id="RU003679"/>
    </source>
</evidence>
<keyword evidence="10 11" id="KW-0326">Glycosidase</keyword>
<dbReference type="Pfam" id="PF01301">
    <property type="entry name" value="Glyco_hydro_35"/>
    <property type="match status" value="1"/>
</dbReference>
<evidence type="ECO:0000256" key="13">
    <source>
        <dbReference type="SAM" id="SignalP"/>
    </source>
</evidence>
<dbReference type="CDD" id="cd22842">
    <property type="entry name" value="Gal_Rha_Lectin_BGal"/>
    <property type="match status" value="1"/>
</dbReference>
<evidence type="ECO:0000313" key="15">
    <source>
        <dbReference type="EMBL" id="RVW96639.1"/>
    </source>
</evidence>
<dbReference type="InterPro" id="IPR043159">
    <property type="entry name" value="Lectin_gal-bd_sf"/>
</dbReference>
<evidence type="ECO:0000256" key="11">
    <source>
        <dbReference type="RuleBase" id="RU000675"/>
    </source>
</evidence>
<dbReference type="InterPro" id="IPR048913">
    <property type="entry name" value="BetaGal_gal-bd"/>
</dbReference>
<evidence type="ECO:0000259" key="14">
    <source>
        <dbReference type="PROSITE" id="PS50228"/>
    </source>
</evidence>
<dbReference type="SUPFAM" id="SSF51445">
    <property type="entry name" value="(Trans)glycosidases"/>
    <property type="match status" value="1"/>
</dbReference>
<dbReference type="GO" id="GO:0030246">
    <property type="term" value="F:carbohydrate binding"/>
    <property type="evidence" value="ECO:0007669"/>
    <property type="project" value="InterPro"/>
</dbReference>
<dbReference type="Pfam" id="PF21467">
    <property type="entry name" value="BetaGal_gal-bd"/>
    <property type="match status" value="1"/>
</dbReference>
<evidence type="ECO:0000256" key="2">
    <source>
        <dbReference type="ARBA" id="ARBA00004271"/>
    </source>
</evidence>
<feature type="signal peptide" evidence="13">
    <location>
        <begin position="1"/>
        <end position="22"/>
    </location>
</feature>
<comment type="similarity">
    <text evidence="3 12">Belongs to the glycosyl hydrolase 35 family.</text>
</comment>
<dbReference type="GO" id="GO:0048046">
    <property type="term" value="C:apoplast"/>
    <property type="evidence" value="ECO:0007669"/>
    <property type="project" value="UniProtKB-SubCell"/>
</dbReference>
<dbReference type="GO" id="GO:0004565">
    <property type="term" value="F:beta-galactosidase activity"/>
    <property type="evidence" value="ECO:0007669"/>
    <property type="project" value="UniProtKB-EC"/>
</dbReference>
<proteinExistence type="inferred from homology"/>
<reference evidence="15 16" key="1">
    <citation type="journal article" date="2018" name="PLoS Genet.">
        <title>Population sequencing reveals clonal diversity and ancestral inbreeding in the grapevine cultivar Chardonnay.</title>
        <authorList>
            <person name="Roach M.J."/>
            <person name="Johnson D.L."/>
            <person name="Bohlmann J."/>
            <person name="van Vuuren H.J."/>
            <person name="Jones S.J."/>
            <person name="Pretorius I.S."/>
            <person name="Schmidt S.A."/>
            <person name="Borneman A.R."/>
        </authorList>
    </citation>
    <scope>NUCLEOTIDE SEQUENCE [LARGE SCALE GENOMIC DNA]</scope>
    <source>
        <strain evidence="16">cv. Chardonnay</strain>
        <tissue evidence="15">Leaf</tissue>
    </source>
</reference>
<dbReference type="Pfam" id="PF17834">
    <property type="entry name" value="GHD"/>
    <property type="match status" value="1"/>
</dbReference>
<evidence type="ECO:0000256" key="5">
    <source>
        <dbReference type="ARBA" id="ARBA00022523"/>
    </source>
</evidence>
<dbReference type="PROSITE" id="PS01182">
    <property type="entry name" value="GLYCOSYL_HYDROL_F35"/>
    <property type="match status" value="1"/>
</dbReference>
<evidence type="ECO:0000256" key="9">
    <source>
        <dbReference type="ARBA" id="ARBA00023180"/>
    </source>
</evidence>
<dbReference type="PRINTS" id="PR00742">
    <property type="entry name" value="GLHYDRLASE35"/>
</dbReference>
<dbReference type="InterPro" id="IPR000922">
    <property type="entry name" value="Lectin_gal-bd_dom"/>
</dbReference>
<evidence type="ECO:0000256" key="7">
    <source>
        <dbReference type="ARBA" id="ARBA00022729"/>
    </source>
</evidence>
<dbReference type="EC" id="3.2.1.23" evidence="4 11"/>
<dbReference type="FunFam" id="3.20.20.80:FF:000006">
    <property type="entry name" value="Beta-galactosidase"/>
    <property type="match status" value="1"/>
</dbReference>
<dbReference type="Proteomes" id="UP000288805">
    <property type="component" value="Unassembled WGS sequence"/>
</dbReference>
<dbReference type="InterPro" id="IPR019801">
    <property type="entry name" value="Glyco_hydro_35_CS"/>
</dbReference>
<comment type="caution">
    <text evidence="15">The sequence shown here is derived from an EMBL/GenBank/DDBJ whole genome shotgun (WGS) entry which is preliminary data.</text>
</comment>
<comment type="subcellular location">
    <subcellularLocation>
        <location evidence="2">Secreted</location>
        <location evidence="2">Extracellular space</location>
        <location evidence="2">Apoplast</location>
    </subcellularLocation>
</comment>
<feature type="chain" id="PRO_5019154063" description="Beta-galactosidase" evidence="13">
    <location>
        <begin position="23"/>
        <end position="803"/>
    </location>
</feature>
<dbReference type="PROSITE" id="PS50228">
    <property type="entry name" value="SUEL_LECTIN"/>
    <property type="match status" value="1"/>
</dbReference>
<comment type="catalytic activity">
    <reaction evidence="1 11">
        <text>Hydrolysis of terminal non-reducing beta-D-galactose residues in beta-D-galactosides.</text>
        <dbReference type="EC" id="3.2.1.23"/>
    </reaction>
</comment>
<dbReference type="FunFam" id="2.60.120.260:FF:000050">
    <property type="entry name" value="Beta-galactosidase"/>
    <property type="match status" value="1"/>
</dbReference>
<keyword evidence="6" id="KW-0964">Secreted</keyword>
<dbReference type="SUPFAM" id="SSF49785">
    <property type="entry name" value="Galactose-binding domain-like"/>
    <property type="match status" value="2"/>
</dbReference>
<dbReference type="GO" id="GO:0005975">
    <property type="term" value="P:carbohydrate metabolic process"/>
    <property type="evidence" value="ECO:0007669"/>
    <property type="project" value="InterPro"/>
</dbReference>
<dbReference type="Gene3D" id="2.60.120.260">
    <property type="entry name" value="Galactose-binding domain-like"/>
    <property type="match status" value="1"/>
</dbReference>
<organism evidence="15 16">
    <name type="scientific">Vitis vinifera</name>
    <name type="common">Grape</name>
    <dbReference type="NCBI Taxonomy" id="29760"/>
    <lineage>
        <taxon>Eukaryota</taxon>
        <taxon>Viridiplantae</taxon>
        <taxon>Streptophyta</taxon>
        <taxon>Embryophyta</taxon>
        <taxon>Tracheophyta</taxon>
        <taxon>Spermatophyta</taxon>
        <taxon>Magnoliopsida</taxon>
        <taxon>eudicotyledons</taxon>
        <taxon>Gunneridae</taxon>
        <taxon>Pentapetalae</taxon>
        <taxon>rosids</taxon>
        <taxon>Vitales</taxon>
        <taxon>Vitaceae</taxon>
        <taxon>Viteae</taxon>
        <taxon>Vitis</taxon>
    </lineage>
</organism>
<evidence type="ECO:0000256" key="6">
    <source>
        <dbReference type="ARBA" id="ARBA00022525"/>
    </source>
</evidence>
<name>A0A438IIV1_VITVI</name>
<dbReference type="Gene3D" id="3.20.20.80">
    <property type="entry name" value="Glycosidases"/>
    <property type="match status" value="1"/>
</dbReference>
<evidence type="ECO:0000256" key="4">
    <source>
        <dbReference type="ARBA" id="ARBA00012756"/>
    </source>
</evidence>